<name>A0A0F9INM9_9ZZZZ</name>
<accession>A0A0F9INM9</accession>
<comment type="caution">
    <text evidence="1">The sequence shown here is derived from an EMBL/GenBank/DDBJ whole genome shotgun (WGS) entry which is preliminary data.</text>
</comment>
<sequence>MNGGDGGVDEIPGGLLTEADRHNLCRDLQFTLLVLPLGVLAEGERAAHNIIASAGSHGRKKDMEALDAMRTLWKTDPAAAAKTEP</sequence>
<organism evidence="1">
    <name type="scientific">marine sediment metagenome</name>
    <dbReference type="NCBI Taxonomy" id="412755"/>
    <lineage>
        <taxon>unclassified sequences</taxon>
        <taxon>metagenomes</taxon>
        <taxon>ecological metagenomes</taxon>
    </lineage>
</organism>
<proteinExistence type="predicted"/>
<evidence type="ECO:0000313" key="1">
    <source>
        <dbReference type="EMBL" id="KKM48944.1"/>
    </source>
</evidence>
<dbReference type="AlphaFoldDB" id="A0A0F9INM9"/>
<gene>
    <name evidence="1" type="ORF">LCGC14_1557260</name>
</gene>
<protein>
    <submittedName>
        <fullName evidence="1">Uncharacterized protein</fullName>
    </submittedName>
</protein>
<reference evidence="1" key="1">
    <citation type="journal article" date="2015" name="Nature">
        <title>Complex archaea that bridge the gap between prokaryotes and eukaryotes.</title>
        <authorList>
            <person name="Spang A."/>
            <person name="Saw J.H."/>
            <person name="Jorgensen S.L."/>
            <person name="Zaremba-Niedzwiedzka K."/>
            <person name="Martijn J."/>
            <person name="Lind A.E."/>
            <person name="van Eijk R."/>
            <person name="Schleper C."/>
            <person name="Guy L."/>
            <person name="Ettema T.J."/>
        </authorList>
    </citation>
    <scope>NUCLEOTIDE SEQUENCE</scope>
</reference>
<dbReference type="EMBL" id="LAZR01011987">
    <property type="protein sequence ID" value="KKM48944.1"/>
    <property type="molecule type" value="Genomic_DNA"/>
</dbReference>